<comment type="caution">
    <text evidence="8">The sequence shown here is derived from an EMBL/GenBank/DDBJ whole genome shotgun (WGS) entry which is preliminary data.</text>
</comment>
<dbReference type="GO" id="GO:0005856">
    <property type="term" value="C:cytoskeleton"/>
    <property type="evidence" value="ECO:0007669"/>
    <property type="project" value="UniProtKB-SubCell"/>
</dbReference>
<dbReference type="GO" id="GO:0003785">
    <property type="term" value="F:actin monomer binding"/>
    <property type="evidence" value="ECO:0007669"/>
    <property type="project" value="TreeGrafter"/>
</dbReference>
<evidence type="ECO:0000256" key="6">
    <source>
        <dbReference type="RuleBase" id="RU003908"/>
    </source>
</evidence>
<dbReference type="SMART" id="SM00392">
    <property type="entry name" value="PROF"/>
    <property type="match status" value="1"/>
</dbReference>
<dbReference type="AlphaFoldDB" id="A0A1R0H7M4"/>
<dbReference type="PANTHER" id="PTHR11604:SF0">
    <property type="entry name" value="PROFILIN"/>
    <property type="match status" value="1"/>
</dbReference>
<keyword evidence="4 7" id="KW-0009">Actin-binding</keyword>
<dbReference type="InterPro" id="IPR036140">
    <property type="entry name" value="PFN_sf"/>
</dbReference>
<dbReference type="GO" id="GO:0005938">
    <property type="term" value="C:cell cortex"/>
    <property type="evidence" value="ECO:0007669"/>
    <property type="project" value="TreeGrafter"/>
</dbReference>
<comment type="function">
    <text evidence="6">Binds to actin and affects the structure of the cytoskeleton. At high concentrations, profilin prevents the polymerization of actin, whereas it enhances it at low concentrations.</text>
</comment>
<evidence type="ECO:0000313" key="8">
    <source>
        <dbReference type="EMBL" id="OLY85101.1"/>
    </source>
</evidence>
<dbReference type="Pfam" id="PF00235">
    <property type="entry name" value="Profilin"/>
    <property type="match status" value="1"/>
</dbReference>
<dbReference type="InterPro" id="IPR027310">
    <property type="entry name" value="Profilin_CS"/>
</dbReference>
<dbReference type="PRINTS" id="PR00392">
    <property type="entry name" value="PROFILIN"/>
</dbReference>
<protein>
    <recommendedName>
        <fullName evidence="7">Profilin</fullName>
    </recommendedName>
</protein>
<dbReference type="InterPro" id="IPR048278">
    <property type="entry name" value="PFN"/>
</dbReference>
<name>A0A1R0H7M4_9FUNG</name>
<dbReference type="InterPro" id="IPR005455">
    <property type="entry name" value="PFN_euk"/>
</dbReference>
<dbReference type="FunFam" id="3.30.450.30:FF:000001">
    <property type="entry name" value="Profilin"/>
    <property type="match status" value="1"/>
</dbReference>
<dbReference type="PROSITE" id="PS00414">
    <property type="entry name" value="PROFILIN"/>
    <property type="match status" value="1"/>
</dbReference>
<comment type="similarity">
    <text evidence="2 7">Belongs to the profilin family.</text>
</comment>
<keyword evidence="9" id="KW-1185">Reference proteome</keyword>
<dbReference type="OrthoDB" id="421374at2759"/>
<gene>
    <name evidence="8" type="ORF">AYI68_g719</name>
</gene>
<dbReference type="EMBL" id="LSSL01000233">
    <property type="protein sequence ID" value="OLY85101.1"/>
    <property type="molecule type" value="Genomic_DNA"/>
</dbReference>
<evidence type="ECO:0000256" key="3">
    <source>
        <dbReference type="ARBA" id="ARBA00022490"/>
    </source>
</evidence>
<comment type="subunit">
    <text evidence="6">Occurs in many kinds of cells as a complex with monomeric actin in a 1:1 ratio.</text>
</comment>
<comment type="subcellular location">
    <subcellularLocation>
        <location evidence="1">Cytoplasm</location>
        <location evidence="1">Cytoskeleton</location>
    </subcellularLocation>
</comment>
<dbReference type="Gene3D" id="3.30.450.30">
    <property type="entry name" value="Dynein light chain 2a, cytoplasmic"/>
    <property type="match status" value="1"/>
</dbReference>
<reference evidence="8 9" key="1">
    <citation type="journal article" date="2016" name="Mol. Biol. Evol.">
        <title>Genome-Wide Survey of Gut Fungi (Harpellales) Reveals the First Horizontally Transferred Ubiquitin Gene from a Mosquito Host.</title>
        <authorList>
            <person name="Wang Y."/>
            <person name="White M.M."/>
            <person name="Kvist S."/>
            <person name="Moncalvo J.M."/>
        </authorList>
    </citation>
    <scope>NUCLEOTIDE SEQUENCE [LARGE SCALE GENOMIC DNA]</scope>
    <source>
        <strain evidence="8 9">ALG-7-W6</strain>
    </source>
</reference>
<sequence>MSWQSYVDTNLVGTGYISQAAIYGLDGNPWAISAGLQIKPEEFKTLLGAFTDPSQIRANGLYFDSRKYFALNCNDRSIYGKLESSGVICVKAKTCVLIGFYGEHVQPGQATNVVEKLADYLISTGYVSLLKPPFSHPSLYYL</sequence>
<evidence type="ECO:0000256" key="4">
    <source>
        <dbReference type="ARBA" id="ARBA00023203"/>
    </source>
</evidence>
<organism evidence="8 9">
    <name type="scientific">Smittium mucronatum</name>
    <dbReference type="NCBI Taxonomy" id="133383"/>
    <lineage>
        <taxon>Eukaryota</taxon>
        <taxon>Fungi</taxon>
        <taxon>Fungi incertae sedis</taxon>
        <taxon>Zoopagomycota</taxon>
        <taxon>Kickxellomycotina</taxon>
        <taxon>Harpellomycetes</taxon>
        <taxon>Harpellales</taxon>
        <taxon>Legeriomycetaceae</taxon>
        <taxon>Smittium</taxon>
    </lineage>
</organism>
<dbReference type="SUPFAM" id="SSF55770">
    <property type="entry name" value="Profilin (actin-binding protein)"/>
    <property type="match status" value="1"/>
</dbReference>
<proteinExistence type="inferred from homology"/>
<dbReference type="PRINTS" id="PR01640">
    <property type="entry name" value="PROFILINPLNT"/>
</dbReference>
<evidence type="ECO:0000313" key="9">
    <source>
        <dbReference type="Proteomes" id="UP000187455"/>
    </source>
</evidence>
<evidence type="ECO:0000256" key="7">
    <source>
        <dbReference type="RuleBase" id="RU003909"/>
    </source>
</evidence>
<keyword evidence="3" id="KW-0963">Cytoplasm</keyword>
<evidence type="ECO:0000256" key="5">
    <source>
        <dbReference type="ARBA" id="ARBA00023212"/>
    </source>
</evidence>
<evidence type="ECO:0000256" key="2">
    <source>
        <dbReference type="ARBA" id="ARBA00010058"/>
    </source>
</evidence>
<dbReference type="CDD" id="cd00148">
    <property type="entry name" value="PROF"/>
    <property type="match status" value="1"/>
</dbReference>
<dbReference type="PANTHER" id="PTHR11604">
    <property type="entry name" value="PROFILIN"/>
    <property type="match status" value="1"/>
</dbReference>
<dbReference type="STRING" id="133383.A0A1R0H7M4"/>
<evidence type="ECO:0000256" key="1">
    <source>
        <dbReference type="ARBA" id="ARBA00004245"/>
    </source>
</evidence>
<accession>A0A1R0H7M4</accession>
<keyword evidence="5 6" id="KW-0206">Cytoskeleton</keyword>
<dbReference type="Proteomes" id="UP000187455">
    <property type="component" value="Unassembled WGS sequence"/>
</dbReference>